<dbReference type="InterPro" id="IPR011989">
    <property type="entry name" value="ARM-like"/>
</dbReference>
<accession>A0A927IH37</accession>
<dbReference type="InterPro" id="IPR023155">
    <property type="entry name" value="Cyt_c-552/4"/>
</dbReference>
<organism evidence="5 6">
    <name type="scientific">Pelagicoccus enzymogenes</name>
    <dbReference type="NCBI Taxonomy" id="2773457"/>
    <lineage>
        <taxon>Bacteria</taxon>
        <taxon>Pseudomonadati</taxon>
        <taxon>Verrucomicrobiota</taxon>
        <taxon>Opitutia</taxon>
        <taxon>Puniceicoccales</taxon>
        <taxon>Pelagicoccaceae</taxon>
        <taxon>Pelagicoccus</taxon>
    </lineage>
</organism>
<comment type="caution">
    <text evidence="5">The sequence shown here is derived from an EMBL/GenBank/DDBJ whole genome shotgun (WGS) entry which is preliminary data.</text>
</comment>
<dbReference type="PROSITE" id="PS50005">
    <property type="entry name" value="TPR"/>
    <property type="match status" value="2"/>
</dbReference>
<sequence length="717" mass="80169">MNRYSPQKSLFVLGAAYVVVMALVFGCTKLEKAPESATQQRPVAAPDPHGDWRQPETCLKCHEEEHKSWVGSHHANANRFVDIETDAARYGVGEFEDAAGREYRVSYEEGAFLIAEKNADGEFLPAKAKAVIGLTPLQQPLVESDRGRWQAHAMAWDVDKKEWFNVFGDEERLLGEWGHWSGQGMNWNSNCAWCHTTEYEKNYDPAKDSYASSWTHQGISCIACHSDMEQHVATAGSDDYVAPEKPDMRVMMENCASCHARREELSGGGFEAGESFEDHYRLMLYDHPTAYFPDGKANEENFVWGSFMHSNMGHAGVSCMDCHDPHAATLKLPADTNATCIQCHSTGNLGASIVDLSTHSRHPIGSTGDSCVACHMPERPYMARDPRRDHGFTIPDPYMAKTFGTPDACTECHQDMETDELLARFDEWWGQSDRVEDLRGRAHLLSEAWTGSLATPGLIIERLKAAENHYWQASWLRLLRGFTQLEEVRDIALEYKDSEHAIVRDAAIFLLGSRQDSLQSLQEALEDPSRIVRMQAADTLASSPYLSESMREEYNEYLLYNADRPSGALKLASQAANLGDAKLTQQYGELAVSFDRKSAPIRYDVAILYDRVGLVSEGLQHLRIASAYDPSSGLYPFSIGLLLAEQGKMEEAASSIKKALRIEPEQHRWWYNLSVMQTRLGDVAGARASLQEALRLEPSEPAYLQFMQQLSGSAAGQ</sequence>
<evidence type="ECO:0000259" key="3">
    <source>
        <dbReference type="Pfam" id="PF09699"/>
    </source>
</evidence>
<dbReference type="InterPro" id="IPR036280">
    <property type="entry name" value="Multihaem_cyt_sf"/>
</dbReference>
<proteinExistence type="predicted"/>
<dbReference type="InterPro" id="IPR019734">
    <property type="entry name" value="TPR_rpt"/>
</dbReference>
<dbReference type="SUPFAM" id="SSF48452">
    <property type="entry name" value="TPR-like"/>
    <property type="match status" value="1"/>
</dbReference>
<name>A0A927IH37_9BACT</name>
<dbReference type="PANTHER" id="PTHR35038">
    <property type="entry name" value="DISSIMILATORY SULFITE REDUCTASE SIRA"/>
    <property type="match status" value="1"/>
</dbReference>
<dbReference type="RefSeq" id="WP_191616568.1">
    <property type="nucleotide sequence ID" value="NZ_JACYFG010000007.1"/>
</dbReference>
<dbReference type="PROSITE" id="PS51257">
    <property type="entry name" value="PROKAR_LIPOPROTEIN"/>
    <property type="match status" value="1"/>
</dbReference>
<gene>
    <name evidence="5" type="ORF">IEN85_08050</name>
</gene>
<dbReference type="Pfam" id="PF09699">
    <property type="entry name" value="Paired_CXXCH_1"/>
    <property type="match status" value="1"/>
</dbReference>
<dbReference type="PANTHER" id="PTHR35038:SF8">
    <property type="entry name" value="C-TYPE POLYHEME CYTOCHROME OMCC"/>
    <property type="match status" value="1"/>
</dbReference>
<dbReference type="Proteomes" id="UP000622317">
    <property type="component" value="Unassembled WGS sequence"/>
</dbReference>
<feature type="domain" description="Doubled CXXCH motif" evidence="3">
    <location>
        <begin position="318"/>
        <end position="346"/>
    </location>
</feature>
<dbReference type="Gene3D" id="1.10.1130.10">
    <property type="entry name" value="Flavocytochrome C3, Chain A"/>
    <property type="match status" value="3"/>
</dbReference>
<reference evidence="5" key="1">
    <citation type="submission" date="2020-09" db="EMBL/GenBank/DDBJ databases">
        <title>Pelagicoccus enzymogenes sp. nov. with an EPS production, isolated from marine sediment.</title>
        <authorList>
            <person name="Feng X."/>
        </authorList>
    </citation>
    <scope>NUCLEOTIDE SEQUENCE</scope>
    <source>
        <strain evidence="5">NFK12</strain>
    </source>
</reference>
<protein>
    <submittedName>
        <fullName evidence="5">Tetratricopeptide repeat protein</fullName>
    </submittedName>
</protein>
<dbReference type="EMBL" id="JACYFG010000007">
    <property type="protein sequence ID" value="MBD5779444.1"/>
    <property type="molecule type" value="Genomic_DNA"/>
</dbReference>
<dbReference type="InterPro" id="IPR016024">
    <property type="entry name" value="ARM-type_fold"/>
</dbReference>
<feature type="repeat" description="TPR" evidence="2">
    <location>
        <begin position="633"/>
        <end position="666"/>
    </location>
</feature>
<dbReference type="CDD" id="cd08168">
    <property type="entry name" value="Cytochrom_C3"/>
    <property type="match status" value="1"/>
</dbReference>
<evidence type="ECO:0000256" key="1">
    <source>
        <dbReference type="ARBA" id="ARBA00022729"/>
    </source>
</evidence>
<dbReference type="InterPro" id="IPR010177">
    <property type="entry name" value="Paired_CXXCH_1"/>
</dbReference>
<dbReference type="Pfam" id="PF13432">
    <property type="entry name" value="TPR_16"/>
    <property type="match status" value="1"/>
</dbReference>
<dbReference type="Pfam" id="PF13435">
    <property type="entry name" value="Cytochrome_C554"/>
    <property type="match status" value="1"/>
</dbReference>
<dbReference type="SUPFAM" id="SSF48371">
    <property type="entry name" value="ARM repeat"/>
    <property type="match status" value="1"/>
</dbReference>
<feature type="domain" description="Cytochrome c-552/4" evidence="4">
    <location>
        <begin position="185"/>
        <end position="226"/>
    </location>
</feature>
<dbReference type="AlphaFoldDB" id="A0A927IH37"/>
<evidence type="ECO:0000313" key="6">
    <source>
        <dbReference type="Proteomes" id="UP000622317"/>
    </source>
</evidence>
<dbReference type="SMART" id="SM00028">
    <property type="entry name" value="TPR"/>
    <property type="match status" value="3"/>
</dbReference>
<keyword evidence="6" id="KW-1185">Reference proteome</keyword>
<dbReference type="Gene3D" id="1.25.40.10">
    <property type="entry name" value="Tetratricopeptide repeat domain"/>
    <property type="match status" value="1"/>
</dbReference>
<keyword evidence="2" id="KW-0802">TPR repeat</keyword>
<evidence type="ECO:0000313" key="5">
    <source>
        <dbReference type="EMBL" id="MBD5779444.1"/>
    </source>
</evidence>
<feature type="repeat" description="TPR" evidence="2">
    <location>
        <begin position="667"/>
        <end position="700"/>
    </location>
</feature>
<dbReference type="InterPro" id="IPR051829">
    <property type="entry name" value="Multiheme_Cytochr_ET"/>
</dbReference>
<evidence type="ECO:0000259" key="4">
    <source>
        <dbReference type="Pfam" id="PF13435"/>
    </source>
</evidence>
<dbReference type="SUPFAM" id="SSF48695">
    <property type="entry name" value="Multiheme cytochromes"/>
    <property type="match status" value="1"/>
</dbReference>
<dbReference type="InterPro" id="IPR011990">
    <property type="entry name" value="TPR-like_helical_dom_sf"/>
</dbReference>
<evidence type="ECO:0000256" key="2">
    <source>
        <dbReference type="PROSITE-ProRule" id="PRU00339"/>
    </source>
</evidence>
<keyword evidence="1" id="KW-0732">Signal</keyword>
<dbReference type="Gene3D" id="1.25.10.10">
    <property type="entry name" value="Leucine-rich Repeat Variant"/>
    <property type="match status" value="1"/>
</dbReference>